<comment type="caution">
    <text evidence="3">The sequence shown here is derived from an EMBL/GenBank/DDBJ whole genome shotgun (WGS) entry which is preliminary data.</text>
</comment>
<keyword evidence="4" id="KW-1185">Reference proteome</keyword>
<dbReference type="InterPro" id="IPR001509">
    <property type="entry name" value="Epimerase_deHydtase"/>
</dbReference>
<evidence type="ECO:0000259" key="2">
    <source>
        <dbReference type="Pfam" id="PF01370"/>
    </source>
</evidence>
<organism evidence="3 4">
    <name type="scientific">Phyllobacterium ifriqiyense</name>
    <dbReference type="NCBI Taxonomy" id="314238"/>
    <lineage>
        <taxon>Bacteria</taxon>
        <taxon>Pseudomonadati</taxon>
        <taxon>Pseudomonadota</taxon>
        <taxon>Alphaproteobacteria</taxon>
        <taxon>Hyphomicrobiales</taxon>
        <taxon>Phyllobacteriaceae</taxon>
        <taxon>Phyllobacterium</taxon>
    </lineage>
</organism>
<protein>
    <submittedName>
        <fullName evidence="3">Nucleoside-diphosphate-sugar epimerase</fullName>
    </submittedName>
</protein>
<feature type="domain" description="NAD-dependent epimerase/dehydratase" evidence="2">
    <location>
        <begin position="109"/>
        <end position="219"/>
    </location>
</feature>
<dbReference type="Proteomes" id="UP001237780">
    <property type="component" value="Unassembled WGS sequence"/>
</dbReference>
<dbReference type="EMBL" id="JAUSZT010000003">
    <property type="protein sequence ID" value="MDQ0997580.1"/>
    <property type="molecule type" value="Genomic_DNA"/>
</dbReference>
<sequence length="298" mass="32567">MAQWREQSAMKIFLFGAGYSARAFARAIAPTAEFIGGTTRDGTKLAALTKEGITPFLFHGTHASQEIADALETITHLVISTSPAKTGDPVIALFGETIRRAMPKLQWIGYLSTVGVYGNHAGAWVDETTPCSPVSTRSVERVDAEHSWQALADARGVPLAILRLSGIYGPGRNAFVNLTNGTARRLNKTGQVFNRIHVDDIAGALQFLSMHHQGGIFNITDDEPAPPQDVVAYAAELMGVEPPEESDFESAQLTPMARSFYGENKRVSNKRIKSLGFTFRYPDYGTAFAAMWRDGSWR</sequence>
<proteinExistence type="predicted"/>
<evidence type="ECO:0000256" key="1">
    <source>
        <dbReference type="ARBA" id="ARBA00023027"/>
    </source>
</evidence>
<name>A0ABU0S9Z0_9HYPH</name>
<dbReference type="SUPFAM" id="SSF51735">
    <property type="entry name" value="NAD(P)-binding Rossmann-fold domains"/>
    <property type="match status" value="1"/>
</dbReference>
<gene>
    <name evidence="3" type="ORF">QFZ34_002762</name>
</gene>
<dbReference type="Pfam" id="PF01370">
    <property type="entry name" value="Epimerase"/>
    <property type="match status" value="1"/>
</dbReference>
<accession>A0ABU0S9Z0</accession>
<dbReference type="InterPro" id="IPR036291">
    <property type="entry name" value="NAD(P)-bd_dom_sf"/>
</dbReference>
<reference evidence="3 4" key="1">
    <citation type="submission" date="2023-07" db="EMBL/GenBank/DDBJ databases">
        <title>Comparative genomics of wheat-associated soil bacteria to identify genetic determinants of phenazine resistance.</title>
        <authorList>
            <person name="Mouncey N."/>
        </authorList>
    </citation>
    <scope>NUCLEOTIDE SEQUENCE [LARGE SCALE GENOMIC DNA]</scope>
    <source>
        <strain evidence="3 4">W4I11</strain>
    </source>
</reference>
<dbReference type="Gene3D" id="3.40.50.720">
    <property type="entry name" value="NAD(P)-binding Rossmann-like Domain"/>
    <property type="match status" value="1"/>
</dbReference>
<evidence type="ECO:0000313" key="3">
    <source>
        <dbReference type="EMBL" id="MDQ0997580.1"/>
    </source>
</evidence>
<dbReference type="CDD" id="cd05266">
    <property type="entry name" value="SDR_a4"/>
    <property type="match status" value="1"/>
</dbReference>
<keyword evidence="1" id="KW-0520">NAD</keyword>
<evidence type="ECO:0000313" key="4">
    <source>
        <dbReference type="Proteomes" id="UP001237780"/>
    </source>
</evidence>
<dbReference type="PANTHER" id="PTHR43574">
    <property type="entry name" value="EPIMERASE-RELATED"/>
    <property type="match status" value="1"/>
</dbReference>